<dbReference type="AlphaFoldDB" id="A0A0S7C1V2"/>
<evidence type="ECO:0000256" key="5">
    <source>
        <dbReference type="ARBA" id="ARBA00022729"/>
    </source>
</evidence>
<keyword evidence="4 8" id="KW-0812">Transmembrane</keyword>
<sequence length="888" mass="99859">MKTCTLTYLRIILVVILMTGITVLNAQQQERKLSMHLENVSLKSALKEIEKTCKIRFSYNPDKLPLEKSVSISVKEESLHTLLSRLLQPLEISFQFTEDQVILKPATKSISKEKRVAENQRFTLSGTVRDTVTGEVIIGANIYDKATFRGTTSNAFGFYSLTLPEGKYNLAVSMVGYKSENLEIALTKNQSIDFKIRESAIDIQEVVVISDGETAAIDPAAPGSVRLTGTDLRRMAGFAGNADVLKSLQSVPGFSAFGDGSSFYYVRGGNHDQNLLLIDDAPVFNPAHLFGFFTAIAPDAIKDVKAYKGDFPANYGGRLSSVIDIRARDGNMNNIGFSGNLGIFTSDLTLEGPIVKETGSFILSGRKSNLNWLNNNELNGRSFTIDFYDLNAKTNIRINRNNRLFLTAFYGRDDFSRLTNASVNTFGISWDNTAATLRWNHIFSSKLFSNTTAVASQYNYYLYISRQQDDYWKSSIRTRILKSDFSWFPAAGITLKFGAELAAYHSNPGNVHFTDEETRRNAPVIPEYNSLAINGYISNEHKISEKLAVRYGLRLSSWRNPGPGTVYLFDATHEVYDTLEVEKGTYHSPYFNLEPRLNATWTPIKWISFTAGYSRTVQYIQMLSNSTSPFTSLEVWAPSGPVIRPQKADLATAGISVSMPGNMILSFEGFYKQLTNQTDYRDHANMLYNPLIEGELRFGEARASGLEVMLRKLEGRFTGWAGYTYARAIKNIDGINGNREFPAHYDHPHSFSTHLMFRAGKKWDFAAQWNYMTGGAFTSPVGFMQYDGYVVPVYGEKHNDRYPAYHRLDLSVSWMLNKPDRKYRHHIVFAAYNVYGRENPFSLSFNKIMNGNGDFVVPADLNGAYEIIPTQLSVSGIIPSINYIFKFQ</sequence>
<keyword evidence="8" id="KW-1133">Transmembrane helix</keyword>
<feature type="transmembrane region" description="Helical" evidence="8">
    <location>
        <begin position="7"/>
        <end position="26"/>
    </location>
</feature>
<dbReference type="InterPro" id="IPR037066">
    <property type="entry name" value="Plug_dom_sf"/>
</dbReference>
<dbReference type="PATRIC" id="fig|1678841.3.peg.3350"/>
<comment type="subcellular location">
    <subcellularLocation>
        <location evidence="1">Cell outer membrane</location>
        <topology evidence="1">Multi-pass membrane protein</topology>
    </subcellularLocation>
</comment>
<feature type="domain" description="TonB-dependent receptor plug" evidence="9">
    <location>
        <begin position="240"/>
        <end position="318"/>
    </location>
</feature>
<evidence type="ECO:0000259" key="9">
    <source>
        <dbReference type="Pfam" id="PF07715"/>
    </source>
</evidence>
<dbReference type="GO" id="GO:0015344">
    <property type="term" value="F:siderophore uptake transmembrane transporter activity"/>
    <property type="evidence" value="ECO:0007669"/>
    <property type="project" value="TreeGrafter"/>
</dbReference>
<dbReference type="GO" id="GO:0044718">
    <property type="term" value="P:siderophore transmembrane transport"/>
    <property type="evidence" value="ECO:0007669"/>
    <property type="project" value="TreeGrafter"/>
</dbReference>
<keyword evidence="11" id="KW-1185">Reference proteome</keyword>
<gene>
    <name evidence="10" type="ORF">TBC1_12618</name>
</gene>
<dbReference type="Gene3D" id="2.40.170.20">
    <property type="entry name" value="TonB-dependent receptor, beta-barrel domain"/>
    <property type="match status" value="1"/>
</dbReference>
<dbReference type="Pfam" id="PF07715">
    <property type="entry name" value="Plug"/>
    <property type="match status" value="1"/>
</dbReference>
<dbReference type="InterPro" id="IPR036942">
    <property type="entry name" value="Beta-barrel_TonB_sf"/>
</dbReference>
<dbReference type="InterPro" id="IPR008969">
    <property type="entry name" value="CarboxyPept-like_regulatory"/>
</dbReference>
<dbReference type="Pfam" id="PF13715">
    <property type="entry name" value="CarbopepD_reg_2"/>
    <property type="match status" value="1"/>
</dbReference>
<proteinExistence type="predicted"/>
<evidence type="ECO:0000313" key="11">
    <source>
        <dbReference type="Proteomes" id="UP000053091"/>
    </source>
</evidence>
<name>A0A0S7C1V2_9BACT</name>
<keyword evidence="2" id="KW-0813">Transport</keyword>
<dbReference type="InterPro" id="IPR039426">
    <property type="entry name" value="TonB-dep_rcpt-like"/>
</dbReference>
<dbReference type="GO" id="GO:0009279">
    <property type="term" value="C:cell outer membrane"/>
    <property type="evidence" value="ECO:0007669"/>
    <property type="project" value="UniProtKB-SubCell"/>
</dbReference>
<keyword evidence="10" id="KW-0675">Receptor</keyword>
<dbReference type="PANTHER" id="PTHR30069">
    <property type="entry name" value="TONB-DEPENDENT OUTER MEMBRANE RECEPTOR"/>
    <property type="match status" value="1"/>
</dbReference>
<evidence type="ECO:0000256" key="1">
    <source>
        <dbReference type="ARBA" id="ARBA00004571"/>
    </source>
</evidence>
<keyword evidence="7" id="KW-0998">Cell outer membrane</keyword>
<evidence type="ECO:0000256" key="6">
    <source>
        <dbReference type="ARBA" id="ARBA00023136"/>
    </source>
</evidence>
<dbReference type="SUPFAM" id="SSF56935">
    <property type="entry name" value="Porins"/>
    <property type="match status" value="1"/>
</dbReference>
<dbReference type="EMBL" id="DF968183">
    <property type="protein sequence ID" value="GAP44807.1"/>
    <property type="molecule type" value="Genomic_DNA"/>
</dbReference>
<keyword evidence="5" id="KW-0732">Signal</keyword>
<dbReference type="InterPro" id="IPR012910">
    <property type="entry name" value="Plug_dom"/>
</dbReference>
<accession>A0A0S7C1V2</accession>
<evidence type="ECO:0000256" key="2">
    <source>
        <dbReference type="ARBA" id="ARBA00022448"/>
    </source>
</evidence>
<keyword evidence="3" id="KW-1134">Transmembrane beta strand</keyword>
<evidence type="ECO:0000256" key="3">
    <source>
        <dbReference type="ARBA" id="ARBA00022452"/>
    </source>
</evidence>
<dbReference type="Gene3D" id="2.170.130.10">
    <property type="entry name" value="TonB-dependent receptor, plug domain"/>
    <property type="match status" value="1"/>
</dbReference>
<evidence type="ECO:0000313" key="10">
    <source>
        <dbReference type="EMBL" id="GAP44807.1"/>
    </source>
</evidence>
<dbReference type="OrthoDB" id="9804995at2"/>
<evidence type="ECO:0000256" key="7">
    <source>
        <dbReference type="ARBA" id="ARBA00023237"/>
    </source>
</evidence>
<evidence type="ECO:0000256" key="4">
    <source>
        <dbReference type="ARBA" id="ARBA00022692"/>
    </source>
</evidence>
<evidence type="ECO:0000256" key="8">
    <source>
        <dbReference type="SAM" id="Phobius"/>
    </source>
</evidence>
<dbReference type="Gene3D" id="2.60.40.1120">
    <property type="entry name" value="Carboxypeptidase-like, regulatory domain"/>
    <property type="match status" value="1"/>
</dbReference>
<reference evidence="10" key="1">
    <citation type="journal article" date="2015" name="Genome Announc.">
        <title>Draft Genome Sequence of Bacteroidales Strain TBC1, a Novel Isolate from a Methanogenic Wastewater Treatment System.</title>
        <authorList>
            <person name="Tourlousse D.M."/>
            <person name="Matsuura N."/>
            <person name="Sun L."/>
            <person name="Toyonaga M."/>
            <person name="Kuroda K."/>
            <person name="Ohashi A."/>
            <person name="Cruz R."/>
            <person name="Yamaguchi T."/>
            <person name="Sekiguchi Y."/>
        </authorList>
    </citation>
    <scope>NUCLEOTIDE SEQUENCE [LARGE SCALE GENOMIC DNA]</scope>
    <source>
        <strain evidence="10">TBC1</strain>
    </source>
</reference>
<dbReference type="SUPFAM" id="SSF49464">
    <property type="entry name" value="Carboxypeptidase regulatory domain-like"/>
    <property type="match status" value="1"/>
</dbReference>
<dbReference type="PANTHER" id="PTHR30069:SF29">
    <property type="entry name" value="HEMOGLOBIN AND HEMOGLOBIN-HAPTOGLOBIN-BINDING PROTEIN 1-RELATED"/>
    <property type="match status" value="1"/>
</dbReference>
<organism evidence="10">
    <name type="scientific">Lentimicrobium saccharophilum</name>
    <dbReference type="NCBI Taxonomy" id="1678841"/>
    <lineage>
        <taxon>Bacteria</taxon>
        <taxon>Pseudomonadati</taxon>
        <taxon>Bacteroidota</taxon>
        <taxon>Bacteroidia</taxon>
        <taxon>Bacteroidales</taxon>
        <taxon>Lentimicrobiaceae</taxon>
        <taxon>Lentimicrobium</taxon>
    </lineage>
</organism>
<dbReference type="Proteomes" id="UP000053091">
    <property type="component" value="Unassembled WGS sequence"/>
</dbReference>
<dbReference type="RefSeq" id="WP_062044669.1">
    <property type="nucleotide sequence ID" value="NZ_DF968183.1"/>
</dbReference>
<dbReference type="STRING" id="1678841.TBC1_12618"/>
<protein>
    <submittedName>
        <fullName evidence="10">Outer membrane receptor proteins, mostly Fe transport</fullName>
    </submittedName>
</protein>
<keyword evidence="6 8" id="KW-0472">Membrane</keyword>